<evidence type="ECO:0000313" key="6">
    <source>
        <dbReference type="EMBL" id="CDF36945.1"/>
    </source>
</evidence>
<feature type="compositionally biased region" description="Basic and acidic residues" evidence="4">
    <location>
        <begin position="437"/>
        <end position="458"/>
    </location>
</feature>
<comment type="similarity">
    <text evidence="2">Belongs to the SAS10 family.</text>
</comment>
<reference evidence="7" key="1">
    <citation type="journal article" date="2013" name="Proc. Natl. Acad. Sci. U.S.A.">
        <title>Genome structure and metabolic features in the red seaweed Chondrus crispus shed light on evolution of the Archaeplastida.</title>
        <authorList>
            <person name="Collen J."/>
            <person name="Porcel B."/>
            <person name="Carre W."/>
            <person name="Ball S.G."/>
            <person name="Chaparro C."/>
            <person name="Tonon T."/>
            <person name="Barbeyron T."/>
            <person name="Michel G."/>
            <person name="Noel B."/>
            <person name="Valentin K."/>
            <person name="Elias M."/>
            <person name="Artiguenave F."/>
            <person name="Arun A."/>
            <person name="Aury J.M."/>
            <person name="Barbosa-Neto J.F."/>
            <person name="Bothwell J.H."/>
            <person name="Bouget F.Y."/>
            <person name="Brillet L."/>
            <person name="Cabello-Hurtado F."/>
            <person name="Capella-Gutierrez S."/>
            <person name="Charrier B."/>
            <person name="Cladiere L."/>
            <person name="Cock J.M."/>
            <person name="Coelho S.M."/>
            <person name="Colleoni C."/>
            <person name="Czjzek M."/>
            <person name="Da Silva C."/>
            <person name="Delage L."/>
            <person name="Denoeud F."/>
            <person name="Deschamps P."/>
            <person name="Dittami S.M."/>
            <person name="Gabaldon T."/>
            <person name="Gachon C.M."/>
            <person name="Groisillier A."/>
            <person name="Herve C."/>
            <person name="Jabbari K."/>
            <person name="Katinka M."/>
            <person name="Kloareg B."/>
            <person name="Kowalczyk N."/>
            <person name="Labadie K."/>
            <person name="Leblanc C."/>
            <person name="Lopez P.J."/>
            <person name="McLachlan D.H."/>
            <person name="Meslet-Cladiere L."/>
            <person name="Moustafa A."/>
            <person name="Nehr Z."/>
            <person name="Nyvall Collen P."/>
            <person name="Panaud O."/>
            <person name="Partensky F."/>
            <person name="Poulain J."/>
            <person name="Rensing S.A."/>
            <person name="Rousvoal S."/>
            <person name="Samson G."/>
            <person name="Symeonidi A."/>
            <person name="Weissenbach J."/>
            <person name="Zambounis A."/>
            <person name="Wincker P."/>
            <person name="Boyen C."/>
        </authorList>
    </citation>
    <scope>NUCLEOTIDE SEQUENCE [LARGE SCALE GENOMIC DNA]</scope>
    <source>
        <strain evidence="7">cv. Stackhouse</strain>
    </source>
</reference>
<dbReference type="InterPro" id="IPR018972">
    <property type="entry name" value="Sas10_C_dom"/>
</dbReference>
<feature type="region of interest" description="Disordered" evidence="4">
    <location>
        <begin position="1"/>
        <end position="84"/>
    </location>
</feature>
<proteinExistence type="inferred from homology"/>
<keyword evidence="7" id="KW-1185">Reference proteome</keyword>
<dbReference type="EMBL" id="HG001808">
    <property type="protein sequence ID" value="CDF36945.1"/>
    <property type="molecule type" value="Genomic_DNA"/>
</dbReference>
<dbReference type="RefSeq" id="XP_005716764.1">
    <property type="nucleotide sequence ID" value="XM_005716707.1"/>
</dbReference>
<dbReference type="PANTHER" id="PTHR13237:SF8">
    <property type="entry name" value="SOMETHING ABOUT SILENCING PROTEIN 10"/>
    <property type="match status" value="1"/>
</dbReference>
<gene>
    <name evidence="6" type="ORF">CHC_T00004940001</name>
</gene>
<dbReference type="PANTHER" id="PTHR13237">
    <property type="entry name" value="SOMETHING ABOUT SILENCING PROTEIN 10-RELATED"/>
    <property type="match status" value="1"/>
</dbReference>
<dbReference type="GeneID" id="17324480"/>
<evidence type="ECO:0000256" key="4">
    <source>
        <dbReference type="SAM" id="MobiDB-lite"/>
    </source>
</evidence>
<protein>
    <recommendedName>
        <fullName evidence="5">Sas10 C-terminal domain-containing protein</fullName>
    </recommendedName>
</protein>
<organism evidence="6 7">
    <name type="scientific">Chondrus crispus</name>
    <name type="common">Carrageen Irish moss</name>
    <name type="synonym">Polymorpha crispa</name>
    <dbReference type="NCBI Taxonomy" id="2769"/>
    <lineage>
        <taxon>Eukaryota</taxon>
        <taxon>Rhodophyta</taxon>
        <taxon>Florideophyceae</taxon>
        <taxon>Rhodymeniophycidae</taxon>
        <taxon>Gigartinales</taxon>
        <taxon>Gigartinaceae</taxon>
        <taxon>Chondrus</taxon>
    </lineage>
</organism>
<keyword evidence="3" id="KW-0539">Nucleus</keyword>
<evidence type="ECO:0000256" key="1">
    <source>
        <dbReference type="ARBA" id="ARBA00004123"/>
    </source>
</evidence>
<dbReference type="OMA" id="MRIHKAQ"/>
<comment type="subcellular location">
    <subcellularLocation>
        <location evidence="1">Nucleus</location>
    </subcellularLocation>
</comment>
<evidence type="ECO:0000256" key="3">
    <source>
        <dbReference type="ARBA" id="ARBA00023242"/>
    </source>
</evidence>
<sequence length="531" mass="59457">MARGKRRAPIRPEVILPGSTLNDEVDDFIDQRHNLDADQESDPDAQLNEDISSEDQISSDEDESDDMDHDRELAEKRGWGGKKSLYYGGDTHEYEIMEEEERQEALKDEEEEALRLQKEAVAKLHPDDYRDEDEDDTDVNDDSESEKEGANATINANGIISASSIDHAAPEIPVLIQEMLESRRQAMIWKDRIHWNEIATILFHLYASLVSNIAFYLSLRTDPDSEGVDIRTHPVLVQIVRIRSLLKDARALPCEKPATTKPTAQAQIVDVAGEQSGTTGTSHANGLPGTQAQVNVAVPNGVVKPLDKNKKRKKRRNVADLVVEEDEERIRALLPSRVGVGREQESGDNNMRDEKRRKLGALVGAMERERQNTASQRLVSGDVDVVRAEPKAKKLMTPISTFEDPDDPDMDSIRDDDGVMAKMLANKAKKEARKSRKAAESKPHVYTFKDKMDPEARRRASSQVVKNRGLTRYRPKDKKTPRTKNRLAYSKAVVRRKGAVQDYDGKPGSSYSGEASGINMSARKGSRLSNV</sequence>
<accession>R7QHP5</accession>
<dbReference type="Gramene" id="CDF36945">
    <property type="protein sequence ID" value="CDF36945"/>
    <property type="gene ID" value="CHC_T00004940001"/>
</dbReference>
<evidence type="ECO:0000259" key="5">
    <source>
        <dbReference type="Pfam" id="PF09368"/>
    </source>
</evidence>
<evidence type="ECO:0000313" key="7">
    <source>
        <dbReference type="Proteomes" id="UP000012073"/>
    </source>
</evidence>
<evidence type="ECO:0000256" key="2">
    <source>
        <dbReference type="ARBA" id="ARBA00010979"/>
    </source>
</evidence>
<feature type="region of interest" description="Disordered" evidence="4">
    <location>
        <begin position="428"/>
        <end position="531"/>
    </location>
</feature>
<feature type="compositionally biased region" description="Acidic residues" evidence="4">
    <location>
        <begin position="51"/>
        <end position="67"/>
    </location>
</feature>
<dbReference type="GO" id="GO:0000462">
    <property type="term" value="P:maturation of SSU-rRNA from tricistronic rRNA transcript (SSU-rRNA, 5.8S rRNA, LSU-rRNA)"/>
    <property type="evidence" value="ECO:0007669"/>
    <property type="project" value="TreeGrafter"/>
</dbReference>
<feature type="compositionally biased region" description="Acidic residues" evidence="4">
    <location>
        <begin position="129"/>
        <end position="145"/>
    </location>
</feature>
<dbReference type="OrthoDB" id="1924577at2759"/>
<dbReference type="AlphaFoldDB" id="R7QHP5"/>
<feature type="domain" description="Sas10 C-terminal" evidence="5">
    <location>
        <begin position="456"/>
        <end position="528"/>
    </location>
</feature>
<dbReference type="Pfam" id="PF09368">
    <property type="entry name" value="Sas10"/>
    <property type="match status" value="1"/>
</dbReference>
<dbReference type="STRING" id="2769.R7QHP5"/>
<name>R7QHP5_CHOCR</name>
<dbReference type="KEGG" id="ccp:CHC_T00004940001"/>
<dbReference type="Proteomes" id="UP000012073">
    <property type="component" value="Unassembled WGS sequence"/>
</dbReference>
<feature type="compositionally biased region" description="Basic residues" evidence="4">
    <location>
        <begin position="469"/>
        <end position="485"/>
    </location>
</feature>
<feature type="region of interest" description="Disordered" evidence="4">
    <location>
        <begin position="120"/>
        <end position="154"/>
    </location>
</feature>
<dbReference type="GO" id="GO:0032040">
    <property type="term" value="C:small-subunit processome"/>
    <property type="evidence" value="ECO:0007669"/>
    <property type="project" value="TreeGrafter"/>
</dbReference>
<feature type="compositionally biased region" description="Basic and acidic residues" evidence="4">
    <location>
        <begin position="68"/>
        <end position="78"/>
    </location>
</feature>